<evidence type="ECO:0000313" key="3">
    <source>
        <dbReference type="EMBL" id="CAL6024098.1"/>
    </source>
</evidence>
<accession>A0AA86R2N0</accession>
<feature type="coiled-coil region" evidence="1">
    <location>
        <begin position="231"/>
        <end position="258"/>
    </location>
</feature>
<gene>
    <name evidence="3" type="ORF">HINF_LOCUS29449</name>
    <name evidence="2" type="ORF">HINF_LOCUS52463</name>
</gene>
<evidence type="ECO:0000313" key="4">
    <source>
        <dbReference type="Proteomes" id="UP001642409"/>
    </source>
</evidence>
<reference evidence="2" key="1">
    <citation type="submission" date="2023-06" db="EMBL/GenBank/DDBJ databases">
        <authorList>
            <person name="Kurt Z."/>
        </authorList>
    </citation>
    <scope>NUCLEOTIDE SEQUENCE</scope>
</reference>
<evidence type="ECO:0000256" key="1">
    <source>
        <dbReference type="SAM" id="Coils"/>
    </source>
</evidence>
<proteinExistence type="predicted"/>
<reference evidence="3 4" key="2">
    <citation type="submission" date="2024-07" db="EMBL/GenBank/DDBJ databases">
        <authorList>
            <person name="Akdeniz Z."/>
        </authorList>
    </citation>
    <scope>NUCLEOTIDE SEQUENCE [LARGE SCALE GENOMIC DNA]</scope>
</reference>
<dbReference type="AlphaFoldDB" id="A0AA86R2N0"/>
<evidence type="ECO:0000313" key="2">
    <source>
        <dbReference type="EMBL" id="CAI9964818.1"/>
    </source>
</evidence>
<keyword evidence="4" id="KW-1185">Reference proteome</keyword>
<dbReference type="Proteomes" id="UP001642409">
    <property type="component" value="Unassembled WGS sequence"/>
</dbReference>
<dbReference type="EMBL" id="CAXDID020000095">
    <property type="protein sequence ID" value="CAL6024098.1"/>
    <property type="molecule type" value="Genomic_DNA"/>
</dbReference>
<organism evidence="2">
    <name type="scientific">Hexamita inflata</name>
    <dbReference type="NCBI Taxonomy" id="28002"/>
    <lineage>
        <taxon>Eukaryota</taxon>
        <taxon>Metamonada</taxon>
        <taxon>Diplomonadida</taxon>
        <taxon>Hexamitidae</taxon>
        <taxon>Hexamitinae</taxon>
        <taxon>Hexamita</taxon>
    </lineage>
</organism>
<sequence>MDWLTKAAAARCYLKPRDIVEPTRQVCRVLKGYIEADAEALFVKLTKEYDDKMNKINEQKQFILQKGLPVGEWVALGRPDELKKYMKSEFIEPNQSERLVTPESQQLISRAKSRRIEKSIEMEEHQKQMETKVKYYDRPPSPVTDIMSPLFERYNSHLDIVEFKRAESKQRQRQKYEADISRITIAPYTPPSYSRRSPRNIETLPIIQREIGSPPPKVIKTIPHEYFVRKAEVAKEKREEYEDKLLKQIEQVDLIRKRNKQYNK</sequence>
<name>A0AA86R2N0_9EUKA</name>
<keyword evidence="1" id="KW-0175">Coiled coil</keyword>
<comment type="caution">
    <text evidence="2">The sequence shown here is derived from an EMBL/GenBank/DDBJ whole genome shotgun (WGS) entry which is preliminary data.</text>
</comment>
<protein>
    <submittedName>
        <fullName evidence="3">Hypothetical_protein</fullName>
    </submittedName>
</protein>
<dbReference type="EMBL" id="CATOUU010000983">
    <property type="protein sequence ID" value="CAI9964818.1"/>
    <property type="molecule type" value="Genomic_DNA"/>
</dbReference>